<dbReference type="Proteomes" id="UP000638353">
    <property type="component" value="Unassembled WGS sequence"/>
</dbReference>
<reference evidence="1" key="2">
    <citation type="submission" date="2020-09" db="EMBL/GenBank/DDBJ databases">
        <authorList>
            <person name="Sun Q."/>
            <person name="Ohkuma M."/>
        </authorList>
    </citation>
    <scope>NUCLEOTIDE SEQUENCE</scope>
    <source>
        <strain evidence="1">JCM 4637</strain>
    </source>
</reference>
<accession>A0A919C6W4</accession>
<sequence length="120" mass="12515">MMAGCVFAATSLNAVARDVTTELSNGTLTSSVQNGREVSGNSSLYYSAVTYKKKKGGAINVIFLMRTANNTNSSPPYLMKSGQTKGHSFGGKAVPSTCSAVGGLAEKDQGQYWAPPLNPC</sequence>
<evidence type="ECO:0000313" key="1">
    <source>
        <dbReference type="EMBL" id="GHC76609.1"/>
    </source>
</evidence>
<dbReference type="EMBL" id="BMVC01000001">
    <property type="protein sequence ID" value="GHC76609.1"/>
    <property type="molecule type" value="Genomic_DNA"/>
</dbReference>
<comment type="caution">
    <text evidence="1">The sequence shown here is derived from an EMBL/GenBank/DDBJ whole genome shotgun (WGS) entry which is preliminary data.</text>
</comment>
<reference evidence="1" key="1">
    <citation type="journal article" date="2014" name="Int. J. Syst. Evol. Microbiol.">
        <title>Complete genome sequence of Corynebacterium casei LMG S-19264T (=DSM 44701T), isolated from a smear-ripened cheese.</title>
        <authorList>
            <consortium name="US DOE Joint Genome Institute (JGI-PGF)"/>
            <person name="Walter F."/>
            <person name="Albersmeier A."/>
            <person name="Kalinowski J."/>
            <person name="Ruckert C."/>
        </authorList>
    </citation>
    <scope>NUCLEOTIDE SEQUENCE</scope>
    <source>
        <strain evidence="1">JCM 4637</strain>
    </source>
</reference>
<organism evidence="1 2">
    <name type="scientific">Streptomyces finlayi</name>
    <dbReference type="NCBI Taxonomy" id="67296"/>
    <lineage>
        <taxon>Bacteria</taxon>
        <taxon>Bacillati</taxon>
        <taxon>Actinomycetota</taxon>
        <taxon>Actinomycetes</taxon>
        <taxon>Kitasatosporales</taxon>
        <taxon>Streptomycetaceae</taxon>
        <taxon>Streptomyces</taxon>
    </lineage>
</organism>
<name>A0A919C6W4_9ACTN</name>
<evidence type="ECO:0000313" key="2">
    <source>
        <dbReference type="Proteomes" id="UP000638353"/>
    </source>
</evidence>
<protein>
    <submittedName>
        <fullName evidence="1">Uncharacterized protein</fullName>
    </submittedName>
</protein>
<proteinExistence type="predicted"/>
<gene>
    <name evidence="1" type="ORF">GCM10010334_00370</name>
</gene>
<dbReference type="AlphaFoldDB" id="A0A919C6W4"/>